<dbReference type="PRINTS" id="PR00765">
    <property type="entry name" value="CRBOXYPTASEA"/>
</dbReference>
<protein>
    <submittedName>
        <fullName evidence="12">Carboxypeptidase T</fullName>
        <ecNumber evidence="12">3.4.17.18</ecNumber>
    </submittedName>
</protein>
<dbReference type="InterPro" id="IPR036439">
    <property type="entry name" value="Dockerin_dom_sf"/>
</dbReference>
<dbReference type="EMBL" id="FAXC01000029">
    <property type="protein sequence ID" value="CUV08228.1"/>
    <property type="molecule type" value="Genomic_DNA"/>
</dbReference>
<dbReference type="SUPFAM" id="SSF63446">
    <property type="entry name" value="Type I dockerin domain"/>
    <property type="match status" value="1"/>
</dbReference>
<dbReference type="InterPro" id="IPR033810">
    <property type="entry name" value="Carboxypeptidase_T"/>
</dbReference>
<dbReference type="Pfam" id="PF20773">
    <property type="entry name" value="InhA-like_MAM"/>
    <property type="match status" value="1"/>
</dbReference>
<feature type="compositionally biased region" description="Polar residues" evidence="10">
    <location>
        <begin position="239"/>
        <end position="250"/>
    </location>
</feature>
<dbReference type="InterPro" id="IPR000834">
    <property type="entry name" value="Peptidase_M14"/>
</dbReference>
<dbReference type="PROSITE" id="PS52035">
    <property type="entry name" value="PEPTIDASE_M14"/>
    <property type="match status" value="1"/>
</dbReference>
<evidence type="ECO:0000256" key="10">
    <source>
        <dbReference type="SAM" id="MobiDB-lite"/>
    </source>
</evidence>
<dbReference type="AlphaFoldDB" id="A0A160VD04"/>
<dbReference type="GO" id="GO:0005615">
    <property type="term" value="C:extracellular space"/>
    <property type="evidence" value="ECO:0007669"/>
    <property type="project" value="TreeGrafter"/>
</dbReference>
<evidence type="ECO:0000256" key="7">
    <source>
        <dbReference type="ARBA" id="ARBA00022801"/>
    </source>
</evidence>
<keyword evidence="5" id="KW-0479">Metal-binding</keyword>
<dbReference type="PROSITE" id="PS00132">
    <property type="entry name" value="CARBOXYPEPT_ZN_1"/>
    <property type="match status" value="1"/>
</dbReference>
<dbReference type="Gene3D" id="1.10.1330.10">
    <property type="entry name" value="Dockerin domain"/>
    <property type="match status" value="1"/>
</dbReference>
<evidence type="ECO:0000256" key="5">
    <source>
        <dbReference type="ARBA" id="ARBA00022723"/>
    </source>
</evidence>
<evidence type="ECO:0000256" key="8">
    <source>
        <dbReference type="ARBA" id="ARBA00022833"/>
    </source>
</evidence>
<feature type="domain" description="Peptidase M14" evidence="11">
    <location>
        <begin position="108"/>
        <end position="411"/>
    </location>
</feature>
<reference evidence="12" key="1">
    <citation type="submission" date="2015-10" db="EMBL/GenBank/DDBJ databases">
        <authorList>
            <person name="Gilbert D.G."/>
        </authorList>
    </citation>
    <scope>NUCLEOTIDE SEQUENCE</scope>
</reference>
<dbReference type="CDD" id="cd03859">
    <property type="entry name" value="M14_CPT"/>
    <property type="match status" value="1"/>
</dbReference>
<evidence type="ECO:0000256" key="4">
    <source>
        <dbReference type="ARBA" id="ARBA00022670"/>
    </source>
</evidence>
<evidence type="ECO:0000256" key="9">
    <source>
        <dbReference type="ARBA" id="ARBA00023049"/>
    </source>
</evidence>
<dbReference type="EC" id="3.4.17.18" evidence="12"/>
<comment type="similarity">
    <text evidence="2">Belongs to the peptidase M14 family.</text>
</comment>
<dbReference type="Gene3D" id="3.40.630.10">
    <property type="entry name" value="Zn peptidases"/>
    <property type="match status" value="1"/>
</dbReference>
<dbReference type="GO" id="GO:0000272">
    <property type="term" value="P:polysaccharide catabolic process"/>
    <property type="evidence" value="ECO:0007669"/>
    <property type="project" value="InterPro"/>
</dbReference>
<dbReference type="PANTHER" id="PTHR11705:SF143">
    <property type="entry name" value="SLL0236 PROTEIN"/>
    <property type="match status" value="1"/>
</dbReference>
<dbReference type="GO" id="GO:0006508">
    <property type="term" value="P:proteolysis"/>
    <property type="evidence" value="ECO:0007669"/>
    <property type="project" value="UniProtKB-KW"/>
</dbReference>
<comment type="cofactor">
    <cofactor evidence="1">
        <name>Zn(2+)</name>
        <dbReference type="ChEBI" id="CHEBI:29105"/>
    </cofactor>
</comment>
<sequence>MIIIRTLSVYFIITIHLLSAADNIYQEIRVFHADPSTLQSLNNLGIPLDHVRKNKDESLDLVVTMEEAHVLLEIGIPFDVRQHDLTEYFVNRSMPGIERDFPLGSMLGNYTLLEAIAQMDTLRNLYPNFVSEKDSIGTSIEGRTIWAFKVSDYPSVDEDEPEVLYTGLTHAREPVSMMNLFFFVRWLCENYSSDPTAEFLVNHREMWFVPIINPDGYVYNETIAPNGGGMHRKNRRPNPDNSNCNNGTQQGIDLNRNYSYNWGADNSGSSGNPCSAVYRGASAFSEPETEAISNFILARQFKNVLHYHTYSNVLIHSWGDGTFPDEPDLSTLREIGAEMTRENGYAVGTGTETIGYGVNGDAVDWTYGTAGLISYTPEVGSYADNFWPSEDRVVPLCQDQVHSNKIFALVAGSDYIVYDRLFDNQFPTLEDTVAISLVIQNRGLTNSDGSVSLTINPLNDASLINSQTVIIQTIPSRTTDTTIIFLSVPAASINGTKAGLVITIQDTSSLEKLDSVSVIFGTPEVIFQDGGENGMTFWTDDDEWGTVQDAVEGMYSITDSPIGDYVGDWGTSITQFINPLSFAGVVYPYVTFASKWSIEKNYDFVQFQISTDGISWHPLSGDYTTIGSGQTAQPSSEPGYDGYQEDWVNEFIDLAIFAHEPEVNIRFILSSDGSVEEDGFYFDDFSINGYQRFLKGDLYQDQILNVYDLLVLIEYTIFNNTIPANLIPIGDMNADGFVNADDIGSLIALIMGY</sequence>
<keyword evidence="8" id="KW-0862">Zinc</keyword>
<feature type="region of interest" description="Disordered" evidence="10">
    <location>
        <begin position="228"/>
        <end position="250"/>
    </location>
</feature>
<gene>
    <name evidence="12" type="ORF">MGWOODY_Mmi2491</name>
</gene>
<keyword evidence="6" id="KW-0732">Signal</keyword>
<dbReference type="PANTHER" id="PTHR11705">
    <property type="entry name" value="PROTEASE FAMILY M14 CARBOXYPEPTIDASE A,B"/>
    <property type="match status" value="1"/>
</dbReference>
<keyword evidence="7 12" id="KW-0378">Hydrolase</keyword>
<evidence type="ECO:0000256" key="6">
    <source>
        <dbReference type="ARBA" id="ARBA00022729"/>
    </source>
</evidence>
<organism evidence="12">
    <name type="scientific">hydrothermal vent metagenome</name>
    <dbReference type="NCBI Taxonomy" id="652676"/>
    <lineage>
        <taxon>unclassified sequences</taxon>
        <taxon>metagenomes</taxon>
        <taxon>ecological metagenomes</taxon>
    </lineage>
</organism>
<name>A0A160VD04_9ZZZZ</name>
<dbReference type="Pfam" id="PF00246">
    <property type="entry name" value="Peptidase_M14"/>
    <property type="match status" value="1"/>
</dbReference>
<keyword evidence="9" id="KW-0482">Metalloprotease</keyword>
<dbReference type="PROSITE" id="PS00018">
    <property type="entry name" value="EF_HAND_1"/>
    <property type="match status" value="1"/>
</dbReference>
<evidence type="ECO:0000256" key="1">
    <source>
        <dbReference type="ARBA" id="ARBA00001947"/>
    </source>
</evidence>
<dbReference type="GO" id="GO:0008270">
    <property type="term" value="F:zinc ion binding"/>
    <property type="evidence" value="ECO:0007669"/>
    <property type="project" value="InterPro"/>
</dbReference>
<keyword evidence="3 12" id="KW-0121">Carboxypeptidase</keyword>
<evidence type="ECO:0000256" key="3">
    <source>
        <dbReference type="ARBA" id="ARBA00022645"/>
    </source>
</evidence>
<proteinExistence type="inferred from homology"/>
<evidence type="ECO:0000313" key="12">
    <source>
        <dbReference type="EMBL" id="CUV08228.1"/>
    </source>
</evidence>
<dbReference type="FunFam" id="3.40.630.10:FF:000084">
    <property type="entry name" value="Carboxypeptidase B2"/>
    <property type="match status" value="1"/>
</dbReference>
<dbReference type="InterPro" id="IPR057246">
    <property type="entry name" value="CARBOXYPEPT_ZN_1"/>
</dbReference>
<dbReference type="InterPro" id="IPR018247">
    <property type="entry name" value="EF_Hand_1_Ca_BS"/>
</dbReference>
<dbReference type="SUPFAM" id="SSF53187">
    <property type="entry name" value="Zn-dependent exopeptidases"/>
    <property type="match status" value="1"/>
</dbReference>
<accession>A0A160VD04</accession>
<evidence type="ECO:0000256" key="2">
    <source>
        <dbReference type="ARBA" id="ARBA00005988"/>
    </source>
</evidence>
<evidence type="ECO:0000259" key="11">
    <source>
        <dbReference type="PROSITE" id="PS52035"/>
    </source>
</evidence>
<dbReference type="GO" id="GO:0004181">
    <property type="term" value="F:metallocarboxypeptidase activity"/>
    <property type="evidence" value="ECO:0007669"/>
    <property type="project" value="InterPro"/>
</dbReference>
<keyword evidence="4" id="KW-0645">Protease</keyword>
<dbReference type="SMART" id="SM00631">
    <property type="entry name" value="Zn_pept"/>
    <property type="match status" value="1"/>
</dbReference>